<gene>
    <name evidence="1" type="ORF">PCANC_21653</name>
</gene>
<dbReference type="AlphaFoldDB" id="A0A2N5SGW5"/>
<dbReference type="EMBL" id="PGCJ01000981">
    <property type="protein sequence ID" value="PLW12467.1"/>
    <property type="molecule type" value="Genomic_DNA"/>
</dbReference>
<reference evidence="1 2" key="1">
    <citation type="submission" date="2017-11" db="EMBL/GenBank/DDBJ databases">
        <title>De novo assembly and phasing of dikaryotic genomes from two isolates of Puccinia coronata f. sp. avenae, the causal agent of oat crown rust.</title>
        <authorList>
            <person name="Miller M.E."/>
            <person name="Zhang Y."/>
            <person name="Omidvar V."/>
            <person name="Sperschneider J."/>
            <person name="Schwessinger B."/>
            <person name="Raley C."/>
            <person name="Palmer J.M."/>
            <person name="Garnica D."/>
            <person name="Upadhyaya N."/>
            <person name="Rathjen J."/>
            <person name="Taylor J.M."/>
            <person name="Park R.F."/>
            <person name="Dodds P.N."/>
            <person name="Hirsch C.D."/>
            <person name="Kianian S.F."/>
            <person name="Figueroa M."/>
        </authorList>
    </citation>
    <scope>NUCLEOTIDE SEQUENCE [LARGE SCALE GENOMIC DNA]</scope>
    <source>
        <strain evidence="1">12NC29</strain>
    </source>
</reference>
<name>A0A2N5SGW5_9BASI</name>
<evidence type="ECO:0000313" key="2">
    <source>
        <dbReference type="Proteomes" id="UP000235388"/>
    </source>
</evidence>
<protein>
    <submittedName>
        <fullName evidence="1">Uncharacterized protein</fullName>
    </submittedName>
</protein>
<organism evidence="1 2">
    <name type="scientific">Puccinia coronata f. sp. avenae</name>
    <dbReference type="NCBI Taxonomy" id="200324"/>
    <lineage>
        <taxon>Eukaryota</taxon>
        <taxon>Fungi</taxon>
        <taxon>Dikarya</taxon>
        <taxon>Basidiomycota</taxon>
        <taxon>Pucciniomycotina</taxon>
        <taxon>Pucciniomycetes</taxon>
        <taxon>Pucciniales</taxon>
        <taxon>Pucciniaceae</taxon>
        <taxon>Puccinia</taxon>
    </lineage>
</organism>
<proteinExistence type="predicted"/>
<sequence>MLWESPHTELLQTLTQWLASVNELGTQHVQKALFDLAGLNCDPAGAPEVGAELNEEAINGLSEFDGVDEAHVAHTKIDWDQYI</sequence>
<dbReference type="Proteomes" id="UP000235388">
    <property type="component" value="Unassembled WGS sequence"/>
</dbReference>
<accession>A0A2N5SGW5</accession>
<evidence type="ECO:0000313" key="1">
    <source>
        <dbReference type="EMBL" id="PLW12467.1"/>
    </source>
</evidence>
<keyword evidence="2" id="KW-1185">Reference proteome</keyword>
<comment type="caution">
    <text evidence="1">The sequence shown here is derived from an EMBL/GenBank/DDBJ whole genome shotgun (WGS) entry which is preliminary data.</text>
</comment>